<evidence type="ECO:0000313" key="14">
    <source>
        <dbReference type="Proteomes" id="UP000749646"/>
    </source>
</evidence>
<sequence>MTVSKNSKMMNLINFRLRITMSDGRVLTGQMLAFDKHMNLVLADCEEFRRIKAKGSKSASSTQQEREQKRTLGLVILRGETILSAGSGMAAPAGRGMPVIPGAAPGLTGPVRGVGGPAPGMMAPRGPAASAAPVSYGRGVPPPGSMPPPGMPPAGFRPVPGMGPPPGMPPGMIPPGFRPMGQPGVAPPPGFRPRPGMPPGAPPPGFPPGFAPGPPPGFQGPPPGFRPPPPGYRPPQ</sequence>
<dbReference type="PANTHER" id="PTHR10701:SF0">
    <property type="entry name" value="SMALL NUCLEAR RIBONUCLEOPROTEIN-ASSOCIATED PROTEIN B"/>
    <property type="match status" value="1"/>
</dbReference>
<accession>A0A9P6MKX4</accession>
<gene>
    <name evidence="13" type="ORF">BGZ65_002702</name>
</gene>
<dbReference type="OrthoDB" id="2020720at2759"/>
<comment type="similarity">
    <text evidence="3">Belongs to the snRNP SmB/SmN family.</text>
</comment>
<keyword evidence="9" id="KW-0687">Ribonucleoprotein</keyword>
<dbReference type="SUPFAM" id="SSF50182">
    <property type="entry name" value="Sm-like ribonucleoproteins"/>
    <property type="match status" value="1"/>
</dbReference>
<evidence type="ECO:0000313" key="13">
    <source>
        <dbReference type="EMBL" id="KAG0006863.1"/>
    </source>
</evidence>
<dbReference type="GO" id="GO:0005685">
    <property type="term" value="C:U1 snRNP"/>
    <property type="evidence" value="ECO:0007669"/>
    <property type="project" value="TreeGrafter"/>
</dbReference>
<dbReference type="GO" id="GO:0071013">
    <property type="term" value="C:catalytic step 2 spliceosome"/>
    <property type="evidence" value="ECO:0007669"/>
    <property type="project" value="TreeGrafter"/>
</dbReference>
<evidence type="ECO:0000256" key="11">
    <source>
        <dbReference type="SAM" id="MobiDB-lite"/>
    </source>
</evidence>
<name>A0A9P6MKX4_9FUNG</name>
<dbReference type="Gene3D" id="2.30.30.100">
    <property type="match status" value="1"/>
</dbReference>
<comment type="caution">
    <text evidence="13">The sequence shown here is derived from an EMBL/GenBank/DDBJ whole genome shotgun (WGS) entry which is preliminary data.</text>
</comment>
<dbReference type="AlphaFoldDB" id="A0A9P6MKX4"/>
<keyword evidence="5" id="KW-0507">mRNA processing</keyword>
<evidence type="ECO:0000256" key="4">
    <source>
        <dbReference type="ARBA" id="ARBA00022490"/>
    </source>
</evidence>
<evidence type="ECO:0000256" key="7">
    <source>
        <dbReference type="ARBA" id="ARBA00023187"/>
    </source>
</evidence>
<proteinExistence type="inferred from homology"/>
<dbReference type="GO" id="GO:0000398">
    <property type="term" value="P:mRNA splicing, via spliceosome"/>
    <property type="evidence" value="ECO:0007669"/>
    <property type="project" value="TreeGrafter"/>
</dbReference>
<dbReference type="InterPro" id="IPR047575">
    <property type="entry name" value="Sm"/>
</dbReference>
<evidence type="ECO:0000256" key="3">
    <source>
        <dbReference type="ARBA" id="ARBA00009123"/>
    </source>
</evidence>
<dbReference type="InterPro" id="IPR010920">
    <property type="entry name" value="LSM_dom_sf"/>
</dbReference>
<keyword evidence="7" id="KW-0508">mRNA splicing</keyword>
<evidence type="ECO:0000259" key="12">
    <source>
        <dbReference type="PROSITE" id="PS52002"/>
    </source>
</evidence>
<feature type="compositionally biased region" description="Pro residues" evidence="11">
    <location>
        <begin position="185"/>
        <end position="236"/>
    </location>
</feature>
<comment type="subcellular location">
    <subcellularLocation>
        <location evidence="2">Cytoplasm</location>
    </subcellularLocation>
    <subcellularLocation>
        <location evidence="1">Nucleus</location>
    </subcellularLocation>
</comment>
<dbReference type="Proteomes" id="UP000749646">
    <property type="component" value="Unassembled WGS sequence"/>
</dbReference>
<keyword evidence="14" id="KW-1185">Reference proteome</keyword>
<keyword evidence="6" id="KW-0694">RNA-binding</keyword>
<reference evidence="13" key="1">
    <citation type="journal article" date="2020" name="Fungal Divers.">
        <title>Resolving the Mortierellaceae phylogeny through synthesis of multi-gene phylogenetics and phylogenomics.</title>
        <authorList>
            <person name="Vandepol N."/>
            <person name="Liber J."/>
            <person name="Desiro A."/>
            <person name="Na H."/>
            <person name="Kennedy M."/>
            <person name="Barry K."/>
            <person name="Grigoriev I.V."/>
            <person name="Miller A.N."/>
            <person name="O'Donnell K."/>
            <person name="Stajich J.E."/>
            <person name="Bonito G."/>
        </authorList>
    </citation>
    <scope>NUCLEOTIDE SEQUENCE</scope>
    <source>
        <strain evidence="13">MES-2147</strain>
    </source>
</reference>
<dbReference type="InterPro" id="IPR001163">
    <property type="entry name" value="Sm_dom_euk/arc"/>
</dbReference>
<dbReference type="GO" id="GO:0070990">
    <property type="term" value="F:snRNP binding"/>
    <property type="evidence" value="ECO:0007669"/>
    <property type="project" value="TreeGrafter"/>
</dbReference>
<dbReference type="EMBL" id="JAAAHW010000045">
    <property type="protein sequence ID" value="KAG0006863.1"/>
    <property type="molecule type" value="Genomic_DNA"/>
</dbReference>
<dbReference type="GO" id="GO:0046540">
    <property type="term" value="C:U4/U6 x U5 tri-snRNP complex"/>
    <property type="evidence" value="ECO:0007669"/>
    <property type="project" value="TreeGrafter"/>
</dbReference>
<dbReference type="GO" id="GO:0071004">
    <property type="term" value="C:U2-type prespliceosome"/>
    <property type="evidence" value="ECO:0007669"/>
    <property type="project" value="TreeGrafter"/>
</dbReference>
<feature type="domain" description="Sm" evidence="12">
    <location>
        <begin position="4"/>
        <end position="91"/>
    </location>
</feature>
<feature type="region of interest" description="Disordered" evidence="11">
    <location>
        <begin position="172"/>
        <end position="236"/>
    </location>
</feature>
<dbReference type="GO" id="GO:0005686">
    <property type="term" value="C:U2 snRNP"/>
    <property type="evidence" value="ECO:0007669"/>
    <property type="project" value="TreeGrafter"/>
</dbReference>
<dbReference type="GO" id="GO:0005737">
    <property type="term" value="C:cytoplasm"/>
    <property type="evidence" value="ECO:0007669"/>
    <property type="project" value="UniProtKB-SubCell"/>
</dbReference>
<evidence type="ECO:0000256" key="2">
    <source>
        <dbReference type="ARBA" id="ARBA00004496"/>
    </source>
</evidence>
<keyword evidence="4" id="KW-0963">Cytoplasm</keyword>
<evidence type="ECO:0000256" key="8">
    <source>
        <dbReference type="ARBA" id="ARBA00023242"/>
    </source>
</evidence>
<evidence type="ECO:0000256" key="5">
    <source>
        <dbReference type="ARBA" id="ARBA00022664"/>
    </source>
</evidence>
<dbReference type="GO" id="GO:0003723">
    <property type="term" value="F:RNA binding"/>
    <property type="evidence" value="ECO:0007669"/>
    <property type="project" value="UniProtKB-KW"/>
</dbReference>
<dbReference type="InterPro" id="IPR050914">
    <property type="entry name" value="snRNP_SmB/NAA38-like"/>
</dbReference>
<evidence type="ECO:0000256" key="1">
    <source>
        <dbReference type="ARBA" id="ARBA00004123"/>
    </source>
</evidence>
<dbReference type="GO" id="GO:0005687">
    <property type="term" value="C:U4 snRNP"/>
    <property type="evidence" value="ECO:0007669"/>
    <property type="project" value="TreeGrafter"/>
</dbReference>
<evidence type="ECO:0000256" key="10">
    <source>
        <dbReference type="ARBA" id="ARBA00041355"/>
    </source>
</evidence>
<dbReference type="CDD" id="cd01717">
    <property type="entry name" value="Sm_B"/>
    <property type="match status" value="1"/>
</dbReference>
<dbReference type="GO" id="GO:0005682">
    <property type="term" value="C:U5 snRNP"/>
    <property type="evidence" value="ECO:0007669"/>
    <property type="project" value="TreeGrafter"/>
</dbReference>
<organism evidence="13 14">
    <name type="scientific">Modicella reniformis</name>
    <dbReference type="NCBI Taxonomy" id="1440133"/>
    <lineage>
        <taxon>Eukaryota</taxon>
        <taxon>Fungi</taxon>
        <taxon>Fungi incertae sedis</taxon>
        <taxon>Mucoromycota</taxon>
        <taxon>Mortierellomycotina</taxon>
        <taxon>Mortierellomycetes</taxon>
        <taxon>Mortierellales</taxon>
        <taxon>Mortierellaceae</taxon>
        <taxon>Modicella</taxon>
    </lineage>
</organism>
<protein>
    <recommendedName>
        <fullName evidence="10">Sm protein B</fullName>
    </recommendedName>
</protein>
<keyword evidence="8" id="KW-0539">Nucleus</keyword>
<dbReference type="PROSITE" id="PS52002">
    <property type="entry name" value="SM"/>
    <property type="match status" value="1"/>
</dbReference>
<evidence type="ECO:0000256" key="9">
    <source>
        <dbReference type="ARBA" id="ARBA00023274"/>
    </source>
</evidence>
<evidence type="ECO:0000256" key="6">
    <source>
        <dbReference type="ARBA" id="ARBA00022884"/>
    </source>
</evidence>
<dbReference type="PANTHER" id="PTHR10701">
    <property type="entry name" value="SMALL NUCLEAR RIBONUCLEOPROTEIN-ASSOCIATED PROTEIN B AND N"/>
    <property type="match status" value="1"/>
</dbReference>
<dbReference type="SMART" id="SM00651">
    <property type="entry name" value="Sm"/>
    <property type="match status" value="1"/>
</dbReference>
<dbReference type="Pfam" id="PF01423">
    <property type="entry name" value="LSM"/>
    <property type="match status" value="1"/>
</dbReference>